<dbReference type="GO" id="GO:0048476">
    <property type="term" value="C:Holliday junction resolvase complex"/>
    <property type="evidence" value="ECO:0007669"/>
    <property type="project" value="UniProtKB-UniRule"/>
</dbReference>
<feature type="region of interest" description="Disordered" evidence="7">
    <location>
        <begin position="159"/>
        <end position="191"/>
    </location>
</feature>
<dbReference type="SUPFAM" id="SSF46929">
    <property type="entry name" value="DNA helicase RuvA subunit, C-terminal domain"/>
    <property type="match status" value="1"/>
</dbReference>
<comment type="domain">
    <text evidence="6">Has three domains with a flexible linker between the domains II and III and assumes an 'L' shape. Domain III is highly mobile and contacts RuvB.</text>
</comment>
<dbReference type="RefSeq" id="WP_116557291.1">
    <property type="nucleotide sequence ID" value="NZ_QDKM01000002.1"/>
</dbReference>
<organism evidence="10 11">
    <name type="scientific">Pararhodobacter oceanensis</name>
    <dbReference type="NCBI Taxonomy" id="2172121"/>
    <lineage>
        <taxon>Bacteria</taxon>
        <taxon>Pseudomonadati</taxon>
        <taxon>Pseudomonadota</taxon>
        <taxon>Alphaproteobacteria</taxon>
        <taxon>Rhodobacterales</taxon>
        <taxon>Paracoccaceae</taxon>
        <taxon>Pararhodobacter</taxon>
    </lineage>
</organism>
<keyword evidence="1 6" id="KW-0963">Cytoplasm</keyword>
<gene>
    <name evidence="6" type="primary">ruvA</name>
    <name evidence="10" type="ORF">DDE20_04520</name>
</gene>
<feature type="domain" description="Holliday junction DNA helicase RuvA C-terminal" evidence="9">
    <location>
        <begin position="189"/>
        <end position="233"/>
    </location>
</feature>
<evidence type="ECO:0000256" key="2">
    <source>
        <dbReference type="ARBA" id="ARBA00022763"/>
    </source>
</evidence>
<dbReference type="Gene3D" id="2.40.50.140">
    <property type="entry name" value="Nucleic acid-binding proteins"/>
    <property type="match status" value="1"/>
</dbReference>
<dbReference type="SUPFAM" id="SSF50249">
    <property type="entry name" value="Nucleic acid-binding proteins"/>
    <property type="match status" value="1"/>
</dbReference>
<dbReference type="InterPro" id="IPR013849">
    <property type="entry name" value="DNA_helicase_Holl-junc_RuvA_I"/>
</dbReference>
<evidence type="ECO:0000256" key="4">
    <source>
        <dbReference type="ARBA" id="ARBA00023172"/>
    </source>
</evidence>
<dbReference type="GO" id="GO:0009379">
    <property type="term" value="C:Holliday junction helicase complex"/>
    <property type="evidence" value="ECO:0007669"/>
    <property type="project" value="InterPro"/>
</dbReference>
<evidence type="ECO:0000259" key="8">
    <source>
        <dbReference type="Pfam" id="PF01330"/>
    </source>
</evidence>
<feature type="region of interest" description="Domain III" evidence="6">
    <location>
        <begin position="180"/>
        <end position="236"/>
    </location>
</feature>
<dbReference type="EMBL" id="QDKM01000002">
    <property type="protein sequence ID" value="PVH29407.1"/>
    <property type="molecule type" value="Genomic_DNA"/>
</dbReference>
<comment type="caution">
    <text evidence="10">The sequence shown here is derived from an EMBL/GenBank/DDBJ whole genome shotgun (WGS) entry which is preliminary data.</text>
</comment>
<evidence type="ECO:0000256" key="6">
    <source>
        <dbReference type="HAMAP-Rule" id="MF_00031"/>
    </source>
</evidence>
<evidence type="ECO:0000256" key="3">
    <source>
        <dbReference type="ARBA" id="ARBA00023125"/>
    </source>
</evidence>
<dbReference type="NCBIfam" id="TIGR00084">
    <property type="entry name" value="ruvA"/>
    <property type="match status" value="1"/>
</dbReference>
<dbReference type="Pfam" id="PF07499">
    <property type="entry name" value="RuvA_C"/>
    <property type="match status" value="1"/>
</dbReference>
<evidence type="ECO:0000313" key="10">
    <source>
        <dbReference type="EMBL" id="PVH29407.1"/>
    </source>
</evidence>
<dbReference type="InterPro" id="IPR036267">
    <property type="entry name" value="RuvA_C_sf"/>
</dbReference>
<comment type="subcellular location">
    <subcellularLocation>
        <location evidence="6">Cytoplasm</location>
    </subcellularLocation>
</comment>
<dbReference type="SUPFAM" id="SSF47781">
    <property type="entry name" value="RuvA domain 2-like"/>
    <property type="match status" value="1"/>
</dbReference>
<keyword evidence="2 6" id="KW-0227">DNA damage</keyword>
<feature type="region of interest" description="Domain I" evidence="6">
    <location>
        <begin position="1"/>
        <end position="64"/>
    </location>
</feature>
<sequence length="236" mass="24536">MIGKISGRLEYRSKDHVLIDVQGVGYLVYVSERTLMALPSAGEFCALYTELLVRDDLLQLFGFQTLVEKEWHRLLSSVQGVGSKAAMSVLSTLGPDGVARALAIGDAAAIRKAPGVGPKLAQRVTLELKDKAPTVMAMGASAPDLGDPDDVLVEPVTEAPQAETPASATPKAAPKTAAKTSARRQAQQAQADALSALTNLGYGPSDAAQAVAQAAEDHDDAAGLIRAALKLLAPKG</sequence>
<dbReference type="Pfam" id="PF14520">
    <property type="entry name" value="HHH_5"/>
    <property type="match status" value="1"/>
</dbReference>
<dbReference type="InterPro" id="IPR011114">
    <property type="entry name" value="RuvA_C"/>
</dbReference>
<dbReference type="Pfam" id="PF01330">
    <property type="entry name" value="RuvA_N"/>
    <property type="match status" value="1"/>
</dbReference>
<dbReference type="GO" id="GO:0005737">
    <property type="term" value="C:cytoplasm"/>
    <property type="evidence" value="ECO:0007669"/>
    <property type="project" value="UniProtKB-SubCell"/>
</dbReference>
<comment type="function">
    <text evidence="6">The RuvA-RuvB-RuvC complex processes Holliday junction (HJ) DNA during genetic recombination and DNA repair, while the RuvA-RuvB complex plays an important role in the rescue of blocked DNA replication forks via replication fork reversal (RFR). RuvA specifically binds to HJ cruciform DNA, conferring on it an open structure. The RuvB hexamer acts as an ATP-dependent pump, pulling dsDNA into and through the RuvAB complex. HJ branch migration allows RuvC to scan DNA until it finds its consensus sequence, where it cleaves and resolves the cruciform DNA.</text>
</comment>
<dbReference type="Gene3D" id="1.10.8.10">
    <property type="entry name" value="DNA helicase RuvA subunit, C-terminal domain"/>
    <property type="match status" value="1"/>
</dbReference>
<keyword evidence="4 6" id="KW-0233">DNA recombination</keyword>
<protein>
    <recommendedName>
        <fullName evidence="6">Holliday junction branch migration complex subunit RuvA</fullName>
    </recommendedName>
</protein>
<dbReference type="GO" id="GO:0005524">
    <property type="term" value="F:ATP binding"/>
    <property type="evidence" value="ECO:0007669"/>
    <property type="project" value="InterPro"/>
</dbReference>
<comment type="similarity">
    <text evidence="6">Belongs to the RuvA family.</text>
</comment>
<evidence type="ECO:0000256" key="5">
    <source>
        <dbReference type="ARBA" id="ARBA00023204"/>
    </source>
</evidence>
<dbReference type="HAMAP" id="MF_00031">
    <property type="entry name" value="DNA_HJ_migration_RuvA"/>
    <property type="match status" value="1"/>
</dbReference>
<dbReference type="GO" id="GO:0006281">
    <property type="term" value="P:DNA repair"/>
    <property type="evidence" value="ECO:0007669"/>
    <property type="project" value="UniProtKB-UniRule"/>
</dbReference>
<comment type="caution">
    <text evidence="6">Lacks conserved residue(s) required for the propagation of feature annotation.</text>
</comment>
<feature type="domain" description="DNA helicase Holliday junction RuvA type" evidence="8">
    <location>
        <begin position="1"/>
        <end position="62"/>
    </location>
</feature>
<dbReference type="GO" id="GO:0006310">
    <property type="term" value="P:DNA recombination"/>
    <property type="evidence" value="ECO:0007669"/>
    <property type="project" value="UniProtKB-UniRule"/>
</dbReference>
<proteinExistence type="inferred from homology"/>
<dbReference type="Gene3D" id="1.10.150.20">
    <property type="entry name" value="5' to 3' exonuclease, C-terminal subdomain"/>
    <property type="match status" value="1"/>
</dbReference>
<evidence type="ECO:0000313" key="11">
    <source>
        <dbReference type="Proteomes" id="UP000245911"/>
    </source>
</evidence>
<keyword evidence="11" id="KW-1185">Reference proteome</keyword>
<dbReference type="OrthoDB" id="5293449at2"/>
<dbReference type="GO" id="GO:0009378">
    <property type="term" value="F:four-way junction helicase activity"/>
    <property type="evidence" value="ECO:0007669"/>
    <property type="project" value="InterPro"/>
</dbReference>
<evidence type="ECO:0000256" key="7">
    <source>
        <dbReference type="SAM" id="MobiDB-lite"/>
    </source>
</evidence>
<dbReference type="InterPro" id="IPR000085">
    <property type="entry name" value="RuvA"/>
</dbReference>
<reference evidence="10 11" key="1">
    <citation type="submission" date="2018-04" db="EMBL/GenBank/DDBJ databases">
        <title>Pararhodobacter oceanense sp. nov., isolated from marine intertidal sediment.</title>
        <authorList>
            <person name="Wang X.-L."/>
            <person name="Du Z.-J."/>
        </authorList>
    </citation>
    <scope>NUCLEOTIDE SEQUENCE [LARGE SCALE GENOMIC DNA]</scope>
    <source>
        <strain evidence="10 11">AM505</strain>
    </source>
</reference>
<comment type="subunit">
    <text evidence="6">Homotetramer. Forms an RuvA(8)-RuvB(12)-Holliday junction (HJ) complex. HJ DNA is sandwiched between 2 RuvA tetramers; dsDNA enters through RuvA and exits via RuvB. An RuvB hexamer assembles on each DNA strand where it exits the tetramer. Each RuvB hexamer is contacted by two RuvA subunits (via domain III) on 2 adjacent RuvB subunits; this complex drives branch migration. In the full resolvosome a probable DNA-RuvA(4)-RuvB(12)-RuvC(2) complex forms which resolves the HJ.</text>
</comment>
<dbReference type="GO" id="GO:0000400">
    <property type="term" value="F:four-way junction DNA binding"/>
    <property type="evidence" value="ECO:0007669"/>
    <property type="project" value="UniProtKB-UniRule"/>
</dbReference>
<evidence type="ECO:0000256" key="1">
    <source>
        <dbReference type="ARBA" id="ARBA00022490"/>
    </source>
</evidence>
<evidence type="ECO:0000259" key="9">
    <source>
        <dbReference type="Pfam" id="PF07499"/>
    </source>
</evidence>
<dbReference type="InterPro" id="IPR010994">
    <property type="entry name" value="RuvA_2-like"/>
</dbReference>
<feature type="compositionally biased region" description="Low complexity" evidence="7">
    <location>
        <begin position="164"/>
        <end position="191"/>
    </location>
</feature>
<dbReference type="Proteomes" id="UP000245911">
    <property type="component" value="Unassembled WGS sequence"/>
</dbReference>
<keyword evidence="3 6" id="KW-0238">DNA-binding</keyword>
<accession>A0A2T8HVC6</accession>
<keyword evidence="5 6" id="KW-0234">DNA repair</keyword>
<name>A0A2T8HVC6_9RHOB</name>
<dbReference type="InterPro" id="IPR012340">
    <property type="entry name" value="NA-bd_OB-fold"/>
</dbReference>
<dbReference type="AlphaFoldDB" id="A0A2T8HVC6"/>